<comment type="caution">
    <text evidence="1">The sequence shown here is derived from an EMBL/GenBank/DDBJ whole genome shotgun (WGS) entry which is preliminary data.</text>
</comment>
<dbReference type="AlphaFoldDB" id="A0A9D3XEY9"/>
<name>A0A9D3XEY9_9SAUR</name>
<reference evidence="1" key="1">
    <citation type="submission" date="2021-09" db="EMBL/GenBank/DDBJ databases">
        <title>The genome of Mauremys mutica provides insights into the evolution of semi-aquatic lifestyle.</title>
        <authorList>
            <person name="Gong S."/>
            <person name="Gao Y."/>
        </authorList>
    </citation>
    <scope>NUCLEOTIDE SEQUENCE</scope>
    <source>
        <strain evidence="1">MM-2020</strain>
        <tissue evidence="1">Muscle</tissue>
    </source>
</reference>
<dbReference type="EMBL" id="JAHDVG010000474">
    <property type="protein sequence ID" value="KAH1177815.1"/>
    <property type="molecule type" value="Genomic_DNA"/>
</dbReference>
<proteinExistence type="predicted"/>
<protein>
    <submittedName>
        <fullName evidence="1">Uncharacterized protein</fullName>
    </submittedName>
</protein>
<sequence length="106" mass="11969">MIGGVRKMKRIYLSGVEKRKQKKARQMQEEKGKITLHKFLHAQSKSSQLTELSDADIQGFSAVGSESGVVREKEKVVCEESKILPHSEINVMVVVEEEKEIQPLFG</sequence>
<keyword evidence="2" id="KW-1185">Reference proteome</keyword>
<organism evidence="1 2">
    <name type="scientific">Mauremys mutica</name>
    <name type="common">yellowpond turtle</name>
    <dbReference type="NCBI Taxonomy" id="74926"/>
    <lineage>
        <taxon>Eukaryota</taxon>
        <taxon>Metazoa</taxon>
        <taxon>Chordata</taxon>
        <taxon>Craniata</taxon>
        <taxon>Vertebrata</taxon>
        <taxon>Euteleostomi</taxon>
        <taxon>Archelosauria</taxon>
        <taxon>Testudinata</taxon>
        <taxon>Testudines</taxon>
        <taxon>Cryptodira</taxon>
        <taxon>Durocryptodira</taxon>
        <taxon>Testudinoidea</taxon>
        <taxon>Geoemydidae</taxon>
        <taxon>Geoemydinae</taxon>
        <taxon>Mauremys</taxon>
    </lineage>
</organism>
<evidence type="ECO:0000313" key="2">
    <source>
        <dbReference type="Proteomes" id="UP000827986"/>
    </source>
</evidence>
<evidence type="ECO:0000313" key="1">
    <source>
        <dbReference type="EMBL" id="KAH1177815.1"/>
    </source>
</evidence>
<gene>
    <name evidence="1" type="ORF">KIL84_011517</name>
</gene>
<dbReference type="Proteomes" id="UP000827986">
    <property type="component" value="Unassembled WGS sequence"/>
</dbReference>
<accession>A0A9D3XEY9</accession>